<dbReference type="Gramene" id="ERN05099">
    <property type="protein sequence ID" value="ERN05099"/>
    <property type="gene ID" value="AMTR_s00053p00149850"/>
</dbReference>
<dbReference type="OMA" id="FVVQSCK"/>
<gene>
    <name evidence="2" type="ORF">AMTR_s00053p00149850</name>
</gene>
<dbReference type="PANTHER" id="PTHR33286">
    <property type="entry name" value="BIFUNCTIONAL INHIBITOR/LIPID-TRANSFER PROTEIN/SEED STORAGE 2S ALBUMIN SUPERFAMILY PROTEIN"/>
    <property type="match status" value="1"/>
</dbReference>
<name>W1PBM1_AMBTC</name>
<protein>
    <recommendedName>
        <fullName evidence="1">Bifunctional inhibitor/plant lipid transfer protein/seed storage helical domain-containing protein</fullName>
    </recommendedName>
</protein>
<dbReference type="Pfam" id="PF14368">
    <property type="entry name" value="LTP_2"/>
    <property type="match status" value="1"/>
</dbReference>
<dbReference type="HOGENOM" id="CLU_141918_3_1_1"/>
<dbReference type="EMBL" id="KI394012">
    <property type="protein sequence ID" value="ERN05099.1"/>
    <property type="molecule type" value="Genomic_DNA"/>
</dbReference>
<dbReference type="AlphaFoldDB" id="W1PBM1"/>
<evidence type="ECO:0000313" key="2">
    <source>
        <dbReference type="EMBL" id="ERN05099.1"/>
    </source>
</evidence>
<accession>W1PBM1</accession>
<feature type="domain" description="Bifunctional inhibitor/plant lipid transfer protein/seed storage helical" evidence="1">
    <location>
        <begin position="2"/>
        <end position="67"/>
    </location>
</feature>
<dbReference type="PANTHER" id="PTHR33286:SF1">
    <property type="entry name" value="OS01G0800600 PROTEIN"/>
    <property type="match status" value="1"/>
</dbReference>
<dbReference type="Proteomes" id="UP000017836">
    <property type="component" value="Unassembled WGS sequence"/>
</dbReference>
<reference evidence="3" key="1">
    <citation type="journal article" date="2013" name="Science">
        <title>The Amborella genome and the evolution of flowering plants.</title>
        <authorList>
            <consortium name="Amborella Genome Project"/>
        </authorList>
    </citation>
    <scope>NUCLEOTIDE SEQUENCE [LARGE SCALE GENOMIC DNA]</scope>
</reference>
<dbReference type="Gene3D" id="1.10.110.10">
    <property type="entry name" value="Plant lipid-transfer and hydrophobic proteins"/>
    <property type="match status" value="1"/>
</dbReference>
<dbReference type="InterPro" id="IPR044741">
    <property type="entry name" value="NsLTP-like"/>
</dbReference>
<dbReference type="InterPro" id="IPR036312">
    <property type="entry name" value="Bifun_inhib/LTP/seed_sf"/>
</dbReference>
<keyword evidence="3" id="KW-1185">Reference proteome</keyword>
<evidence type="ECO:0000259" key="1">
    <source>
        <dbReference type="Pfam" id="PF14368"/>
    </source>
</evidence>
<dbReference type="SUPFAM" id="SSF47699">
    <property type="entry name" value="Bifunctional inhibitor/lipid-transfer protein/seed storage 2S albumin"/>
    <property type="match status" value="1"/>
</dbReference>
<evidence type="ECO:0000313" key="3">
    <source>
        <dbReference type="Proteomes" id="UP000017836"/>
    </source>
</evidence>
<dbReference type="InterPro" id="IPR016140">
    <property type="entry name" value="Bifunc_inhib/LTP/seed_store"/>
</dbReference>
<organism evidence="2 3">
    <name type="scientific">Amborella trichopoda</name>
    <dbReference type="NCBI Taxonomy" id="13333"/>
    <lineage>
        <taxon>Eukaryota</taxon>
        <taxon>Viridiplantae</taxon>
        <taxon>Streptophyta</taxon>
        <taxon>Embryophyta</taxon>
        <taxon>Tracheophyta</taxon>
        <taxon>Spermatophyta</taxon>
        <taxon>Magnoliopsida</taxon>
        <taxon>Amborellales</taxon>
        <taxon>Amborellaceae</taxon>
        <taxon>Amborella</taxon>
    </lineage>
</organism>
<proteinExistence type="predicted"/>
<dbReference type="CDD" id="cd04660">
    <property type="entry name" value="nsLTP_like"/>
    <property type="match status" value="1"/>
</dbReference>
<sequence>MASCLPYVKKKGSQIPPSAACCSAVVVANMPCVCNYVTKEVEALIDIQKVIFVVQSCKRPLPSGTKCGSKCPQRLL</sequence>